<name>A0A975GN71_9BACT</name>
<keyword evidence="2" id="KW-1185">Reference proteome</keyword>
<dbReference type="KEGG" id="dmm:dnm_034960"/>
<reference evidence="1" key="1">
    <citation type="journal article" date="2021" name="Microb. Physiol.">
        <title>Proteogenomic Insights into the Physiology of Marine, Sulfate-Reducing, Filamentous Desulfonema limicola and Desulfonema magnum.</title>
        <authorList>
            <person name="Schnaars V."/>
            <person name="Wohlbrand L."/>
            <person name="Scheve S."/>
            <person name="Hinrichs C."/>
            <person name="Reinhardt R."/>
            <person name="Rabus R."/>
        </authorList>
    </citation>
    <scope>NUCLEOTIDE SEQUENCE</scope>
    <source>
        <strain evidence="1">4be13</strain>
    </source>
</reference>
<protein>
    <submittedName>
        <fullName evidence="1">Uncharacterized protein</fullName>
    </submittedName>
</protein>
<gene>
    <name evidence="1" type="ORF">dnm_034960</name>
</gene>
<proteinExistence type="predicted"/>
<accession>A0A975GN71</accession>
<evidence type="ECO:0000313" key="1">
    <source>
        <dbReference type="EMBL" id="QTA87462.1"/>
    </source>
</evidence>
<sequence>MQRFRKLRIPAFAGFGVNSVERNDRKKFGMTEKKLDHRVLYQEKPDA</sequence>
<dbReference type="Proteomes" id="UP000663722">
    <property type="component" value="Chromosome"/>
</dbReference>
<dbReference type="AlphaFoldDB" id="A0A975GN71"/>
<dbReference type="EMBL" id="CP061800">
    <property type="protein sequence ID" value="QTA87462.1"/>
    <property type="molecule type" value="Genomic_DNA"/>
</dbReference>
<organism evidence="1 2">
    <name type="scientific">Desulfonema magnum</name>
    <dbReference type="NCBI Taxonomy" id="45655"/>
    <lineage>
        <taxon>Bacteria</taxon>
        <taxon>Pseudomonadati</taxon>
        <taxon>Thermodesulfobacteriota</taxon>
        <taxon>Desulfobacteria</taxon>
        <taxon>Desulfobacterales</taxon>
        <taxon>Desulfococcaceae</taxon>
        <taxon>Desulfonema</taxon>
    </lineage>
</organism>
<evidence type="ECO:0000313" key="2">
    <source>
        <dbReference type="Proteomes" id="UP000663722"/>
    </source>
</evidence>